<keyword evidence="7" id="KW-0472">Membrane</keyword>
<dbReference type="PROSITE" id="PS00086">
    <property type="entry name" value="CYTOCHROME_P450"/>
    <property type="match status" value="1"/>
</dbReference>
<organism evidence="8">
    <name type="scientific">Davidia involucrata</name>
    <name type="common">Dove tree</name>
    <dbReference type="NCBI Taxonomy" id="16924"/>
    <lineage>
        <taxon>Eukaryota</taxon>
        <taxon>Viridiplantae</taxon>
        <taxon>Streptophyta</taxon>
        <taxon>Embryophyta</taxon>
        <taxon>Tracheophyta</taxon>
        <taxon>Spermatophyta</taxon>
        <taxon>Magnoliopsida</taxon>
        <taxon>eudicotyledons</taxon>
        <taxon>Gunneridae</taxon>
        <taxon>Pentapetalae</taxon>
        <taxon>asterids</taxon>
        <taxon>Cornales</taxon>
        <taxon>Nyssaceae</taxon>
        <taxon>Davidia</taxon>
    </lineage>
</organism>
<dbReference type="FunFam" id="1.10.630.10:FF:000007">
    <property type="entry name" value="Cytochrome P450 76C4"/>
    <property type="match status" value="1"/>
</dbReference>
<keyword evidence="7" id="KW-0812">Transmembrane</keyword>
<dbReference type="SUPFAM" id="SSF48264">
    <property type="entry name" value="Cytochrome P450"/>
    <property type="match status" value="1"/>
</dbReference>
<dbReference type="GO" id="GO:0004497">
    <property type="term" value="F:monooxygenase activity"/>
    <property type="evidence" value="ECO:0007669"/>
    <property type="project" value="UniProtKB-KW"/>
</dbReference>
<proteinExistence type="inferred from homology"/>
<name>A0A5B6YTT0_DAVIN</name>
<dbReference type="GO" id="GO:0020037">
    <property type="term" value="F:heme binding"/>
    <property type="evidence" value="ECO:0007669"/>
    <property type="project" value="InterPro"/>
</dbReference>
<dbReference type="Gene3D" id="1.10.630.10">
    <property type="entry name" value="Cytochrome P450"/>
    <property type="match status" value="1"/>
</dbReference>
<keyword evidence="7" id="KW-1133">Transmembrane helix</keyword>
<evidence type="ECO:0000256" key="3">
    <source>
        <dbReference type="ARBA" id="ARBA00023002"/>
    </source>
</evidence>
<dbReference type="GO" id="GO:0005506">
    <property type="term" value="F:iron ion binding"/>
    <property type="evidence" value="ECO:0007669"/>
    <property type="project" value="InterPro"/>
</dbReference>
<keyword evidence="2 5" id="KW-0479">Metal-binding</keyword>
<dbReference type="CDD" id="cd11073">
    <property type="entry name" value="CYP76-like"/>
    <property type="match status" value="1"/>
</dbReference>
<evidence type="ECO:0000256" key="7">
    <source>
        <dbReference type="SAM" id="Phobius"/>
    </source>
</evidence>
<evidence type="ECO:0000256" key="5">
    <source>
        <dbReference type="PIRSR" id="PIRSR602401-1"/>
    </source>
</evidence>
<keyword evidence="5 6" id="KW-0349">Heme</keyword>
<dbReference type="PANTHER" id="PTHR47950">
    <property type="entry name" value="CYTOCHROME P450, FAMILY 76, SUBFAMILY C, POLYPEPTIDE 5-RELATED"/>
    <property type="match status" value="1"/>
</dbReference>
<evidence type="ECO:0000313" key="8">
    <source>
        <dbReference type="EMBL" id="MPA35284.1"/>
    </source>
</evidence>
<dbReference type="GO" id="GO:0016705">
    <property type="term" value="F:oxidoreductase activity, acting on paired donors, with incorporation or reduction of molecular oxygen"/>
    <property type="evidence" value="ECO:0007669"/>
    <property type="project" value="InterPro"/>
</dbReference>
<dbReference type="EMBL" id="GHES01004725">
    <property type="protein sequence ID" value="MPA35284.1"/>
    <property type="molecule type" value="Transcribed_RNA"/>
</dbReference>
<sequence>MEWAWSFLVCSIIIVLSPALFILHHRKISTTNRLPPGPPGWPVFGHMFKLGTMPHKTLAGFKQHYGPVIWLKLGSRNTMVVLTANTAAELFKNHDLSFMERTVTSVFQSQGYDKGALSLAPYGTYWRVLRRICTVEMFVNRKINETVSIRRKCVNDMLSWIEKEARVVTPEVRAIHVTRFVFLASFNMLGNLMLSRDLVDPESKEGSEFFTAMIDLIEWTGHPNIVDSFPWLRLLDPQGLRKKMDRDMGKALMIASGFVKERIKERQEGRESRNKDFLDVLLEFEGSGKDEPAKLSHQEINIFILEMFLAGSETTSSSLEWALTELLCNPTSMMKVKDEIATVIGPNRKLEEGDIDNLQYLQAVLKETLRLHPPVPLLIPRKAIRETDFMGYQIPKETQVFVNAWAMGRDPECWDDPLSFKPERFLGSKIDYKGQHFELIPFGAGRRMCVGVPLAHRMLHLVLGSLLQEFDWELGGDVTPETMDRKERMGVIVRKLEPLKAVPKKCVV</sequence>
<dbReference type="PRINTS" id="PR00385">
    <property type="entry name" value="P450"/>
</dbReference>
<evidence type="ECO:0000256" key="2">
    <source>
        <dbReference type="ARBA" id="ARBA00022723"/>
    </source>
</evidence>
<evidence type="ECO:0000256" key="1">
    <source>
        <dbReference type="ARBA" id="ARBA00010617"/>
    </source>
</evidence>
<keyword evidence="3 6" id="KW-0560">Oxidoreductase</keyword>
<keyword evidence="6" id="KW-0503">Monooxygenase</keyword>
<evidence type="ECO:0000256" key="4">
    <source>
        <dbReference type="ARBA" id="ARBA00023004"/>
    </source>
</evidence>
<dbReference type="Pfam" id="PF00067">
    <property type="entry name" value="p450"/>
    <property type="match status" value="1"/>
</dbReference>
<comment type="similarity">
    <text evidence="1 6">Belongs to the cytochrome P450 family.</text>
</comment>
<dbReference type="InterPro" id="IPR017972">
    <property type="entry name" value="Cyt_P450_CS"/>
</dbReference>
<dbReference type="InterPro" id="IPR036396">
    <property type="entry name" value="Cyt_P450_sf"/>
</dbReference>
<dbReference type="AlphaFoldDB" id="A0A5B6YTT0"/>
<evidence type="ECO:0000256" key="6">
    <source>
        <dbReference type="RuleBase" id="RU000461"/>
    </source>
</evidence>
<dbReference type="PRINTS" id="PR00463">
    <property type="entry name" value="EP450I"/>
</dbReference>
<feature type="transmembrane region" description="Helical" evidence="7">
    <location>
        <begin position="6"/>
        <end position="23"/>
    </location>
</feature>
<gene>
    <name evidence="8" type="ORF">Din_004725</name>
</gene>
<dbReference type="InterPro" id="IPR002401">
    <property type="entry name" value="Cyt_P450_E_grp-I"/>
</dbReference>
<feature type="binding site" description="axial binding residue" evidence="5">
    <location>
        <position position="449"/>
    </location>
    <ligand>
        <name>heme</name>
        <dbReference type="ChEBI" id="CHEBI:30413"/>
    </ligand>
    <ligandPart>
        <name>Fe</name>
        <dbReference type="ChEBI" id="CHEBI:18248"/>
    </ligandPart>
</feature>
<dbReference type="PANTHER" id="PTHR47950:SF14">
    <property type="entry name" value="CYTOCHROME P450 76A2-LIKE ISOFORM X1"/>
    <property type="match status" value="1"/>
</dbReference>
<protein>
    <recommendedName>
        <fullName evidence="9">Cytochrome P450 76A2-like</fullName>
    </recommendedName>
</protein>
<evidence type="ECO:0008006" key="9">
    <source>
        <dbReference type="Google" id="ProtNLM"/>
    </source>
</evidence>
<comment type="cofactor">
    <cofactor evidence="5">
        <name>heme</name>
        <dbReference type="ChEBI" id="CHEBI:30413"/>
    </cofactor>
</comment>
<accession>A0A5B6YTT0</accession>
<reference evidence="8" key="1">
    <citation type="submission" date="2019-08" db="EMBL/GenBank/DDBJ databases">
        <title>Reference gene set and small RNA set construction with multiple tissues from Davidia involucrata Baill.</title>
        <authorList>
            <person name="Yang H."/>
            <person name="Zhou C."/>
            <person name="Li G."/>
            <person name="Wang J."/>
            <person name="Gao P."/>
            <person name="Wang M."/>
            <person name="Wang R."/>
            <person name="Zhao Y."/>
        </authorList>
    </citation>
    <scope>NUCLEOTIDE SEQUENCE</scope>
    <source>
        <tissue evidence="8">Mixed with DoveR01_LX</tissue>
    </source>
</reference>
<dbReference type="InterPro" id="IPR001128">
    <property type="entry name" value="Cyt_P450"/>
</dbReference>
<keyword evidence="4 5" id="KW-0408">Iron</keyword>